<evidence type="ECO:0000313" key="1">
    <source>
        <dbReference type="EMBL" id="KAI5657106.1"/>
    </source>
</evidence>
<comment type="caution">
    <text evidence="1">The sequence shown here is derived from an EMBL/GenBank/DDBJ whole genome shotgun (WGS) entry which is preliminary data.</text>
</comment>
<evidence type="ECO:0000313" key="2">
    <source>
        <dbReference type="Proteomes" id="UP001060085"/>
    </source>
</evidence>
<organism evidence="1 2">
    <name type="scientific">Catharanthus roseus</name>
    <name type="common">Madagascar periwinkle</name>
    <name type="synonym">Vinca rosea</name>
    <dbReference type="NCBI Taxonomy" id="4058"/>
    <lineage>
        <taxon>Eukaryota</taxon>
        <taxon>Viridiplantae</taxon>
        <taxon>Streptophyta</taxon>
        <taxon>Embryophyta</taxon>
        <taxon>Tracheophyta</taxon>
        <taxon>Spermatophyta</taxon>
        <taxon>Magnoliopsida</taxon>
        <taxon>eudicotyledons</taxon>
        <taxon>Gunneridae</taxon>
        <taxon>Pentapetalae</taxon>
        <taxon>asterids</taxon>
        <taxon>lamiids</taxon>
        <taxon>Gentianales</taxon>
        <taxon>Apocynaceae</taxon>
        <taxon>Rauvolfioideae</taxon>
        <taxon>Vinceae</taxon>
        <taxon>Catharanthinae</taxon>
        <taxon>Catharanthus</taxon>
    </lineage>
</organism>
<sequence length="109" mass="12131">MANDDMQKMFETLNEGWKNEQVETVSTNTIKNGKGGSSSTIVPSNIGSLNEGKKERSAINGIQNGEYIKRAMHLPNSSRLVMIERRKDKGSCFGHVYGLMNITYSDEKS</sequence>
<name>A0ACC0AC74_CATRO</name>
<keyword evidence="2" id="KW-1185">Reference proteome</keyword>
<accession>A0ACC0AC74</accession>
<dbReference type="EMBL" id="CM044706">
    <property type="protein sequence ID" value="KAI5657106.1"/>
    <property type="molecule type" value="Genomic_DNA"/>
</dbReference>
<gene>
    <name evidence="1" type="ORF">M9H77_25899</name>
</gene>
<reference evidence="2" key="1">
    <citation type="journal article" date="2023" name="Nat. Plants">
        <title>Single-cell RNA sequencing provides a high-resolution roadmap for understanding the multicellular compartmentation of specialized metabolism.</title>
        <authorList>
            <person name="Sun S."/>
            <person name="Shen X."/>
            <person name="Li Y."/>
            <person name="Li Y."/>
            <person name="Wang S."/>
            <person name="Li R."/>
            <person name="Zhang H."/>
            <person name="Shen G."/>
            <person name="Guo B."/>
            <person name="Wei J."/>
            <person name="Xu J."/>
            <person name="St-Pierre B."/>
            <person name="Chen S."/>
            <person name="Sun C."/>
        </authorList>
    </citation>
    <scope>NUCLEOTIDE SEQUENCE [LARGE SCALE GENOMIC DNA]</scope>
</reference>
<proteinExistence type="predicted"/>
<protein>
    <submittedName>
        <fullName evidence="1">Uncharacterized protein</fullName>
    </submittedName>
</protein>
<dbReference type="Proteomes" id="UP001060085">
    <property type="component" value="Linkage Group LG06"/>
</dbReference>